<dbReference type="Pfam" id="PF00535">
    <property type="entry name" value="Glycos_transf_2"/>
    <property type="match status" value="1"/>
</dbReference>
<dbReference type="PANTHER" id="PTHR22916">
    <property type="entry name" value="GLYCOSYLTRANSFERASE"/>
    <property type="match status" value="1"/>
</dbReference>
<reference evidence="2 3" key="1">
    <citation type="submission" date="2015-02" db="EMBL/GenBank/DDBJ databases">
        <title>Draft genome sequence of Pseudomonas stutzeri NT0128 isolated from wheat (Triticum turgidum) rhizosphere.</title>
        <authorList>
            <person name="Tovi N."/>
            <person name="Frenk S."/>
            <person name="Hadar Y."/>
            <person name="Minz D."/>
        </authorList>
    </citation>
    <scope>NUCLEOTIDE SEQUENCE [LARGE SCALE GENOMIC DNA]</scope>
    <source>
        <strain evidence="2 3">NT0128</strain>
    </source>
</reference>
<dbReference type="CDD" id="cd00761">
    <property type="entry name" value="Glyco_tranf_GTA_type"/>
    <property type="match status" value="1"/>
</dbReference>
<dbReference type="GO" id="GO:0016758">
    <property type="term" value="F:hexosyltransferase activity"/>
    <property type="evidence" value="ECO:0007669"/>
    <property type="project" value="UniProtKB-ARBA"/>
</dbReference>
<protein>
    <submittedName>
        <fullName evidence="2">Teichuronic acid biosynthesis glycosyl transferase tuaG</fullName>
    </submittedName>
</protein>
<evidence type="ECO:0000259" key="1">
    <source>
        <dbReference type="Pfam" id="PF00535"/>
    </source>
</evidence>
<gene>
    <name evidence="2" type="ORF">UF78_14655</name>
</gene>
<dbReference type="InterPro" id="IPR001173">
    <property type="entry name" value="Glyco_trans_2-like"/>
</dbReference>
<dbReference type="PANTHER" id="PTHR22916:SF3">
    <property type="entry name" value="UDP-GLCNAC:BETAGAL BETA-1,3-N-ACETYLGLUCOSAMINYLTRANSFERASE-LIKE PROTEIN 1"/>
    <property type="match status" value="1"/>
</dbReference>
<dbReference type="AlphaFoldDB" id="A0A0D9AJ78"/>
<accession>A0A0D9AJ78</accession>
<evidence type="ECO:0000313" key="3">
    <source>
        <dbReference type="Proteomes" id="UP000032487"/>
    </source>
</evidence>
<evidence type="ECO:0000313" key="2">
    <source>
        <dbReference type="EMBL" id="KJH80782.1"/>
    </source>
</evidence>
<dbReference type="Gene3D" id="3.90.550.10">
    <property type="entry name" value="Spore Coat Polysaccharide Biosynthesis Protein SpsA, Chain A"/>
    <property type="match status" value="1"/>
</dbReference>
<feature type="domain" description="Glycosyltransferase 2-like" evidence="1">
    <location>
        <begin position="10"/>
        <end position="135"/>
    </location>
</feature>
<dbReference type="InterPro" id="IPR029044">
    <property type="entry name" value="Nucleotide-diphossugar_trans"/>
</dbReference>
<sequence length="264" mass="30180">MDLNEHGLVSIITPSYNAQNLIGRTIESVLAQSYQNWELIVVDDCSKDGTRDVVRAYAEQDPRICLLPLEKNNGAPAAPRNIGIKQAKGEWVALLDADDIWHPRKLELQLKAMYQAGASFSCTQMRDFTDEAALTFAEPGEVVCERITFNKQRFKGRIPTSSVVTRKEVLSSFLFNEDIRYKAVEDYHCWLRVHEALGESIKLKYPLLCYRRVQGQISGSKRYMLERMYMVHKEYPGVTSLQAAFFTLTHALGGFYYRVLRKGL</sequence>
<dbReference type="SUPFAM" id="SSF53448">
    <property type="entry name" value="Nucleotide-diphospho-sugar transferases"/>
    <property type="match status" value="1"/>
</dbReference>
<proteinExistence type="predicted"/>
<name>A0A0D9AJ78_STUST</name>
<keyword evidence="2" id="KW-0808">Transferase</keyword>
<dbReference type="Proteomes" id="UP000032487">
    <property type="component" value="Unassembled WGS sequence"/>
</dbReference>
<comment type="caution">
    <text evidence="2">The sequence shown here is derived from an EMBL/GenBank/DDBJ whole genome shotgun (WGS) entry which is preliminary data.</text>
</comment>
<organism evidence="2 3">
    <name type="scientific">Stutzerimonas stutzeri</name>
    <name type="common">Pseudomonas stutzeri</name>
    <dbReference type="NCBI Taxonomy" id="316"/>
    <lineage>
        <taxon>Bacteria</taxon>
        <taxon>Pseudomonadati</taxon>
        <taxon>Pseudomonadota</taxon>
        <taxon>Gammaproteobacteria</taxon>
        <taxon>Pseudomonadales</taxon>
        <taxon>Pseudomonadaceae</taxon>
        <taxon>Stutzerimonas</taxon>
    </lineage>
</organism>
<dbReference type="EMBL" id="JYHV01000027">
    <property type="protein sequence ID" value="KJH80782.1"/>
    <property type="molecule type" value="Genomic_DNA"/>
</dbReference>
<dbReference type="PATRIC" id="fig|316.101.peg.14"/>